<comment type="similarity">
    <text evidence="1">Belongs to the SOS response-associated peptidase family.</text>
</comment>
<accession>A0ABS9X3I6</accession>
<keyword evidence="1" id="KW-0645">Protease</keyword>
<proteinExistence type="inferred from homology"/>
<keyword evidence="3" id="KW-1185">Reference proteome</keyword>
<name>A0ABS9X3I6_9GAMM</name>
<dbReference type="EMBL" id="JAKKSL010000003">
    <property type="protein sequence ID" value="MCI2284783.1"/>
    <property type="molecule type" value="Genomic_DNA"/>
</dbReference>
<dbReference type="PANTHER" id="PTHR13604">
    <property type="entry name" value="DC12-RELATED"/>
    <property type="match status" value="1"/>
</dbReference>
<evidence type="ECO:0000313" key="3">
    <source>
        <dbReference type="Proteomes" id="UP001139646"/>
    </source>
</evidence>
<dbReference type="EC" id="3.4.-.-" evidence="1"/>
<dbReference type="Proteomes" id="UP001139646">
    <property type="component" value="Unassembled WGS sequence"/>
</dbReference>
<dbReference type="InterPro" id="IPR003738">
    <property type="entry name" value="SRAP"/>
</dbReference>
<gene>
    <name evidence="2" type="ORF">L3081_17030</name>
</gene>
<organism evidence="2 3">
    <name type="scientific">Colwellia maritima</name>
    <dbReference type="NCBI Taxonomy" id="2912588"/>
    <lineage>
        <taxon>Bacteria</taxon>
        <taxon>Pseudomonadati</taxon>
        <taxon>Pseudomonadota</taxon>
        <taxon>Gammaproteobacteria</taxon>
        <taxon>Alteromonadales</taxon>
        <taxon>Colwelliaceae</taxon>
        <taxon>Colwellia</taxon>
    </lineage>
</organism>
<sequence length="233" mass="26437">MCGRFNATFDSGVKKLYTSLKINKVNDKPIDKRFVKAADTVSIVREKGNKRIVENAIWWLLIDQTTTGFTPSKYTSFNTRYDKLNTPRSLGYQAYRHSRCVIAVKGFGETEFKNKKPVHYFDIAAQNGGLLPGGLCRDWVNNHTGEIKTSCSVITLPPHEKLTHIHSKAMPLILPQDETIINNWLDVALTDIEQFTPLLRPHIPQNLIAQQIDKPMTHNPISKPELITLDNLT</sequence>
<dbReference type="RefSeq" id="WP_242287251.1">
    <property type="nucleotide sequence ID" value="NZ_JAKKSL010000003.1"/>
</dbReference>
<dbReference type="Pfam" id="PF02586">
    <property type="entry name" value="SRAP"/>
    <property type="match status" value="1"/>
</dbReference>
<reference evidence="2" key="1">
    <citation type="submission" date="2022-01" db="EMBL/GenBank/DDBJ databases">
        <title>Colwellia maritima, isolated from seawater.</title>
        <authorList>
            <person name="Kristyanto S."/>
            <person name="Jung J."/>
            <person name="Jeon C.O."/>
        </authorList>
    </citation>
    <scope>NUCLEOTIDE SEQUENCE</scope>
    <source>
        <strain evidence="2">MSW7</strain>
    </source>
</reference>
<comment type="caution">
    <text evidence="2">The sequence shown here is derived from an EMBL/GenBank/DDBJ whole genome shotgun (WGS) entry which is preliminary data.</text>
</comment>
<protein>
    <recommendedName>
        <fullName evidence="1">Abasic site processing protein</fullName>
        <ecNumber evidence="1">3.4.-.-</ecNumber>
    </recommendedName>
</protein>
<evidence type="ECO:0000256" key="1">
    <source>
        <dbReference type="RuleBase" id="RU364100"/>
    </source>
</evidence>
<keyword evidence="1" id="KW-0378">Hydrolase</keyword>
<dbReference type="PANTHER" id="PTHR13604:SF0">
    <property type="entry name" value="ABASIC SITE PROCESSING PROTEIN HMCES"/>
    <property type="match status" value="1"/>
</dbReference>
<evidence type="ECO:0000313" key="2">
    <source>
        <dbReference type="EMBL" id="MCI2284783.1"/>
    </source>
</evidence>